<protein>
    <submittedName>
        <fullName evidence="7">UvrD-helicase domain-containing protein</fullName>
    </submittedName>
</protein>
<keyword evidence="3 5" id="KW-0347">Helicase</keyword>
<dbReference type="CDD" id="cd17932">
    <property type="entry name" value="DEXQc_UvrD"/>
    <property type="match status" value="1"/>
</dbReference>
<name>A0ABS2G4C9_FUSMR</name>
<evidence type="ECO:0000256" key="2">
    <source>
        <dbReference type="ARBA" id="ARBA00022801"/>
    </source>
</evidence>
<gene>
    <name evidence="7" type="ORF">H6A04_11650</name>
</gene>
<dbReference type="EMBL" id="JACJLT010000263">
    <property type="protein sequence ID" value="MBM6876281.1"/>
    <property type="molecule type" value="Genomic_DNA"/>
</dbReference>
<keyword evidence="2 5" id="KW-0378">Hydrolase</keyword>
<reference evidence="7 8" key="1">
    <citation type="journal article" date="2021" name="Sci. Rep.">
        <title>The distribution of antibiotic resistance genes in chicken gut microbiota commensals.</title>
        <authorList>
            <person name="Juricova H."/>
            <person name="Matiasovicova J."/>
            <person name="Kubasova T."/>
            <person name="Cejkova D."/>
            <person name="Rychlik I."/>
        </authorList>
    </citation>
    <scope>NUCLEOTIDE SEQUENCE [LARGE SCALE GENOMIC DNA]</scope>
    <source>
        <strain evidence="7 8">An425</strain>
    </source>
</reference>
<dbReference type="Pfam" id="PF00580">
    <property type="entry name" value="UvrD-helicase"/>
    <property type="match status" value="1"/>
</dbReference>
<evidence type="ECO:0000259" key="6">
    <source>
        <dbReference type="PROSITE" id="PS51198"/>
    </source>
</evidence>
<evidence type="ECO:0000313" key="7">
    <source>
        <dbReference type="EMBL" id="MBM6876281.1"/>
    </source>
</evidence>
<feature type="domain" description="UvrD-like helicase ATP-binding" evidence="6">
    <location>
        <begin position="1"/>
        <end position="150"/>
    </location>
</feature>
<dbReference type="Gene3D" id="3.40.50.300">
    <property type="entry name" value="P-loop containing nucleotide triphosphate hydrolases"/>
    <property type="match status" value="1"/>
</dbReference>
<evidence type="ECO:0000256" key="1">
    <source>
        <dbReference type="ARBA" id="ARBA00022741"/>
    </source>
</evidence>
<dbReference type="InterPro" id="IPR014016">
    <property type="entry name" value="UvrD-like_ATP-bd"/>
</dbReference>
<dbReference type="PROSITE" id="PS51198">
    <property type="entry name" value="UVRD_HELICASE_ATP_BIND"/>
    <property type="match status" value="1"/>
</dbReference>
<feature type="binding site" evidence="5">
    <location>
        <begin position="22"/>
        <end position="29"/>
    </location>
    <ligand>
        <name>ATP</name>
        <dbReference type="ChEBI" id="CHEBI:30616"/>
    </ligand>
</feature>
<comment type="caution">
    <text evidence="7">The sequence shown here is derived from an EMBL/GenBank/DDBJ whole genome shotgun (WGS) entry which is preliminary data.</text>
</comment>
<dbReference type="Proteomes" id="UP000728968">
    <property type="component" value="Unassembled WGS sequence"/>
</dbReference>
<evidence type="ECO:0000256" key="3">
    <source>
        <dbReference type="ARBA" id="ARBA00022806"/>
    </source>
</evidence>
<dbReference type="SUPFAM" id="SSF52540">
    <property type="entry name" value="P-loop containing nucleoside triphosphate hydrolases"/>
    <property type="match status" value="1"/>
</dbReference>
<dbReference type="InterPro" id="IPR027417">
    <property type="entry name" value="P-loop_NTPase"/>
</dbReference>
<sequence length="150" mass="17608">MELNNNQREIVNTTEGPLLIIAGPGSGKTFTLVERVIHLLVDKKVQPEKIFISTFTEKASKELITRISNRLLELKLDIDIGIMRVGTLHSLFLNILEENIQYSDLKKNYRLVDEFEQKYIVYKNIEKFRKVPDFYIIISKKSFFVYSFFI</sequence>
<organism evidence="7 8">
    <name type="scientific">Fusobacterium mortiferum</name>
    <dbReference type="NCBI Taxonomy" id="850"/>
    <lineage>
        <taxon>Bacteria</taxon>
        <taxon>Fusobacteriati</taxon>
        <taxon>Fusobacteriota</taxon>
        <taxon>Fusobacteriia</taxon>
        <taxon>Fusobacteriales</taxon>
        <taxon>Fusobacteriaceae</taxon>
        <taxon>Fusobacterium</taxon>
    </lineage>
</organism>
<accession>A0ABS2G4C9</accession>
<dbReference type="InterPro" id="IPR000212">
    <property type="entry name" value="DNA_helicase_UvrD/REP"/>
</dbReference>
<evidence type="ECO:0000256" key="4">
    <source>
        <dbReference type="ARBA" id="ARBA00022840"/>
    </source>
</evidence>
<evidence type="ECO:0000313" key="8">
    <source>
        <dbReference type="Proteomes" id="UP000728968"/>
    </source>
</evidence>
<keyword evidence="8" id="KW-1185">Reference proteome</keyword>
<proteinExistence type="predicted"/>
<dbReference type="PANTHER" id="PTHR11070">
    <property type="entry name" value="UVRD / RECB / PCRA DNA HELICASE FAMILY MEMBER"/>
    <property type="match status" value="1"/>
</dbReference>
<keyword evidence="4 5" id="KW-0067">ATP-binding</keyword>
<keyword evidence="1 5" id="KW-0547">Nucleotide-binding</keyword>
<evidence type="ECO:0000256" key="5">
    <source>
        <dbReference type="PROSITE-ProRule" id="PRU00560"/>
    </source>
</evidence>
<dbReference type="RefSeq" id="WP_204716892.1">
    <property type="nucleotide sequence ID" value="NZ_JACJLT010000263.1"/>
</dbReference>